<dbReference type="STRING" id="742767.HMPREF9456_03364"/>
<organism evidence="1 2">
    <name type="scientific">Dysgonomonas mossii DSM 22836</name>
    <dbReference type="NCBI Taxonomy" id="742767"/>
    <lineage>
        <taxon>Bacteria</taxon>
        <taxon>Pseudomonadati</taxon>
        <taxon>Bacteroidota</taxon>
        <taxon>Bacteroidia</taxon>
        <taxon>Bacteroidales</taxon>
        <taxon>Dysgonomonadaceae</taxon>
        <taxon>Dysgonomonas</taxon>
    </lineage>
</organism>
<dbReference type="HOGENOM" id="CLU_1389060_0_0_10"/>
<dbReference type="EMBL" id="ADLW01000022">
    <property type="protein sequence ID" value="EGK04661.1"/>
    <property type="molecule type" value="Genomic_DNA"/>
</dbReference>
<accession>F8X555</accession>
<evidence type="ECO:0000313" key="1">
    <source>
        <dbReference type="EMBL" id="EGK04661.1"/>
    </source>
</evidence>
<sequence>MGYCDEIIKQDIQQDCSNPLVMGLDQEGIIINYKDIDFSETEYEPDVVGPPAVAGRKNVITKIGLKTGKKAYKIVVSGNKPFSGTTTTMEVGTNRNTFTNNVGIVILNNDPDVCENIIDGLATGKFVCILENNFKNTNKATKPGDSTFQVYGFYQGLRAATLENDKYSEDTDGGWNVVLTETKAPRSGMFYFDTDIATTRAKIESLTTV</sequence>
<proteinExistence type="predicted"/>
<protein>
    <submittedName>
        <fullName evidence="1">Uncharacterized protein</fullName>
    </submittedName>
</protein>
<dbReference type="Proteomes" id="UP000006420">
    <property type="component" value="Unassembled WGS sequence"/>
</dbReference>
<dbReference type="RefSeq" id="WP_006844731.1">
    <property type="nucleotide sequence ID" value="NZ_AQWJ01000014.1"/>
</dbReference>
<name>F8X555_9BACT</name>
<reference evidence="1 2" key="1">
    <citation type="submission" date="2011-04" db="EMBL/GenBank/DDBJ databases">
        <title>The Genome Sequence of Dysgonomonas mossii DSM 22836.</title>
        <authorList>
            <consortium name="The Broad Institute Genome Sequencing Platform"/>
            <person name="Earl A."/>
            <person name="Ward D."/>
            <person name="Feldgarden M."/>
            <person name="Gevers D."/>
            <person name="Pudlo N."/>
            <person name="Martens E."/>
            <person name="Allen-Vercoe E."/>
            <person name="Young S.K."/>
            <person name="Zeng Q."/>
            <person name="Gargeya S."/>
            <person name="Fitzgerald M."/>
            <person name="Haas B."/>
            <person name="Abouelleil A."/>
            <person name="Alvarado L."/>
            <person name="Arachchi H.M."/>
            <person name="Berlin A."/>
            <person name="Brown A."/>
            <person name="Chapman S.B."/>
            <person name="Chen Z."/>
            <person name="Dunbar C."/>
            <person name="Freedman E."/>
            <person name="Gearin G."/>
            <person name="Gellesch M."/>
            <person name="Goldberg J."/>
            <person name="Griggs A."/>
            <person name="Gujja S."/>
            <person name="Heiman D."/>
            <person name="Howarth C."/>
            <person name="Larson L."/>
            <person name="Lui A."/>
            <person name="MacDonald P.J.P."/>
            <person name="Mehta T."/>
            <person name="Montmayeur A."/>
            <person name="Murphy C."/>
            <person name="Neiman D."/>
            <person name="Pearson M."/>
            <person name="Priest M."/>
            <person name="Roberts A."/>
            <person name="Saif S."/>
            <person name="Shea T."/>
            <person name="Shenoy N."/>
            <person name="Sisk P."/>
            <person name="Stolte C."/>
            <person name="Sykes S."/>
            <person name="Yandava C."/>
            <person name="Wortman J."/>
            <person name="Nusbaum C."/>
            <person name="Birren B."/>
        </authorList>
    </citation>
    <scope>NUCLEOTIDE SEQUENCE [LARGE SCALE GENOMIC DNA]</scope>
    <source>
        <strain evidence="1 2">DSM 22836</strain>
    </source>
</reference>
<comment type="caution">
    <text evidence="1">The sequence shown here is derived from an EMBL/GenBank/DDBJ whole genome shotgun (WGS) entry which is preliminary data.</text>
</comment>
<dbReference type="AlphaFoldDB" id="F8X555"/>
<keyword evidence="2" id="KW-1185">Reference proteome</keyword>
<dbReference type="eggNOG" id="ENOG50308UK">
    <property type="taxonomic scope" value="Bacteria"/>
</dbReference>
<dbReference type="OrthoDB" id="1342843at2"/>
<dbReference type="GeneID" id="78083956"/>
<gene>
    <name evidence="1" type="ORF">HMPREF9456_03364</name>
</gene>
<evidence type="ECO:0000313" key="2">
    <source>
        <dbReference type="Proteomes" id="UP000006420"/>
    </source>
</evidence>